<dbReference type="InterPro" id="IPR003439">
    <property type="entry name" value="ABC_transporter-like_ATP-bd"/>
</dbReference>
<evidence type="ECO:0000256" key="1">
    <source>
        <dbReference type="ARBA" id="ARBA00022448"/>
    </source>
</evidence>
<gene>
    <name evidence="6" type="ORF">UFOPK3522_01338</name>
</gene>
<evidence type="ECO:0000256" key="3">
    <source>
        <dbReference type="ARBA" id="ARBA00022741"/>
    </source>
</evidence>
<dbReference type="PANTHER" id="PTHR43790:SF9">
    <property type="entry name" value="GALACTOFURANOSE TRANSPORTER ATP-BINDING PROTEIN YTFR"/>
    <property type="match status" value="1"/>
</dbReference>
<dbReference type="InterPro" id="IPR027417">
    <property type="entry name" value="P-loop_NTPase"/>
</dbReference>
<dbReference type="CDD" id="cd03216">
    <property type="entry name" value="ABC_Carb_Monos_I"/>
    <property type="match status" value="1"/>
</dbReference>
<dbReference type="Gene3D" id="3.40.50.300">
    <property type="entry name" value="P-loop containing nucleotide triphosphate hydrolases"/>
    <property type="match status" value="2"/>
</dbReference>
<dbReference type="GO" id="GO:0016887">
    <property type="term" value="F:ATP hydrolysis activity"/>
    <property type="evidence" value="ECO:0007669"/>
    <property type="project" value="InterPro"/>
</dbReference>
<dbReference type="AlphaFoldDB" id="A0A6J5ZYK0"/>
<protein>
    <submittedName>
        <fullName evidence="6">Unannotated protein</fullName>
    </submittedName>
</protein>
<sequence length="504" mass="53527">MTALVKMSGIVKSFGETIANDDVSLEIAAGEVHALLGENGAGKTTLMNILYGLTIPDEGTIEVGGVSVAPRNPADAIDAGIGMVHQHPLVVGALTVAENFSLGGLGDGSPASMLEAIAGVVETIPLNVDPRARIDSLPMSLRQRVEIVRCLAHGVKVLVLDEPTAVLTPDEVAQLFDEMRRVVEQGRSVIFITHKLAEVQTIAQRVTVLRRGCNVGSFAVGELTSAELAEQMVGREIAKRAVSQEVHSGGAVRLGLKGVDAVGDDGECLLDGVDLEVCAGEIVAIAGVEGNGQRPLADICFGLRTPDSGTVVHDGQPLTRLKHWGRSKVAIARIPEDRRHEGLLIDAPLWENLRYGPNLAAKRGLINRRRELERARKLLEEFGVVPPDPMAPPSSLSGGNQQKVVLARELSSDPDLVVAVNPTRGLDIGAQREVRDRLLALRSAGKAVLVISTDLDEVMEIGDRIGVLYRGRLEAPVARAAVDRSLIGEAMAGLLDDQREKAGA</sequence>
<evidence type="ECO:0000256" key="2">
    <source>
        <dbReference type="ARBA" id="ARBA00022737"/>
    </source>
</evidence>
<dbReference type="InterPro" id="IPR050107">
    <property type="entry name" value="ABC_carbohydrate_import_ATPase"/>
</dbReference>
<dbReference type="PROSITE" id="PS50893">
    <property type="entry name" value="ABC_TRANSPORTER_2"/>
    <property type="match status" value="2"/>
</dbReference>
<feature type="domain" description="ABC transporter" evidence="5">
    <location>
        <begin position="5"/>
        <end position="236"/>
    </location>
</feature>
<name>A0A6J5ZYK0_9ZZZZ</name>
<dbReference type="EMBL" id="CAESAO010000138">
    <property type="protein sequence ID" value="CAB4346346.1"/>
    <property type="molecule type" value="Genomic_DNA"/>
</dbReference>
<evidence type="ECO:0000313" key="6">
    <source>
        <dbReference type="EMBL" id="CAB4346346.1"/>
    </source>
</evidence>
<keyword evidence="3" id="KW-0547">Nucleotide-binding</keyword>
<proteinExistence type="predicted"/>
<organism evidence="6">
    <name type="scientific">freshwater metagenome</name>
    <dbReference type="NCBI Taxonomy" id="449393"/>
    <lineage>
        <taxon>unclassified sequences</taxon>
        <taxon>metagenomes</taxon>
        <taxon>ecological metagenomes</taxon>
    </lineage>
</organism>
<dbReference type="PANTHER" id="PTHR43790">
    <property type="entry name" value="CARBOHYDRATE TRANSPORT ATP-BINDING PROTEIN MG119-RELATED"/>
    <property type="match status" value="1"/>
</dbReference>
<keyword evidence="4" id="KW-0067">ATP-binding</keyword>
<keyword evidence="1" id="KW-0813">Transport</keyword>
<dbReference type="GO" id="GO:0005524">
    <property type="term" value="F:ATP binding"/>
    <property type="evidence" value="ECO:0007669"/>
    <property type="project" value="UniProtKB-KW"/>
</dbReference>
<evidence type="ECO:0000259" key="5">
    <source>
        <dbReference type="PROSITE" id="PS50893"/>
    </source>
</evidence>
<dbReference type="CDD" id="cd03215">
    <property type="entry name" value="ABC_Carb_Monos_II"/>
    <property type="match status" value="1"/>
</dbReference>
<dbReference type="SMART" id="SM00382">
    <property type="entry name" value="AAA"/>
    <property type="match status" value="1"/>
</dbReference>
<feature type="domain" description="ABC transporter" evidence="5">
    <location>
        <begin position="254"/>
        <end position="495"/>
    </location>
</feature>
<evidence type="ECO:0000256" key="4">
    <source>
        <dbReference type="ARBA" id="ARBA00022840"/>
    </source>
</evidence>
<reference evidence="6" key="1">
    <citation type="submission" date="2020-05" db="EMBL/GenBank/DDBJ databases">
        <authorList>
            <person name="Chiriac C."/>
            <person name="Salcher M."/>
            <person name="Ghai R."/>
            <person name="Kavagutti S V."/>
        </authorList>
    </citation>
    <scope>NUCLEOTIDE SEQUENCE</scope>
</reference>
<dbReference type="PROSITE" id="PS00211">
    <property type="entry name" value="ABC_TRANSPORTER_1"/>
    <property type="match status" value="1"/>
</dbReference>
<accession>A0A6J5ZYK0</accession>
<dbReference type="InterPro" id="IPR003593">
    <property type="entry name" value="AAA+_ATPase"/>
</dbReference>
<dbReference type="Pfam" id="PF00005">
    <property type="entry name" value="ABC_tran"/>
    <property type="match status" value="2"/>
</dbReference>
<keyword evidence="2" id="KW-0677">Repeat</keyword>
<dbReference type="SUPFAM" id="SSF52540">
    <property type="entry name" value="P-loop containing nucleoside triphosphate hydrolases"/>
    <property type="match status" value="2"/>
</dbReference>
<dbReference type="InterPro" id="IPR017871">
    <property type="entry name" value="ABC_transporter-like_CS"/>
</dbReference>